<keyword evidence="1" id="KW-0812">Transmembrane</keyword>
<protein>
    <recommendedName>
        <fullName evidence="4">Gustatory receptor</fullName>
    </recommendedName>
</protein>
<keyword evidence="1" id="KW-1133">Transmembrane helix</keyword>
<dbReference type="EMBL" id="JBEDNZ010000008">
    <property type="protein sequence ID" value="KAL0839713.1"/>
    <property type="molecule type" value="Genomic_DNA"/>
</dbReference>
<feature type="transmembrane region" description="Helical" evidence="1">
    <location>
        <begin position="268"/>
        <end position="290"/>
    </location>
</feature>
<dbReference type="AlphaFoldDB" id="A0ABD0TBL3"/>
<feature type="transmembrane region" description="Helical" evidence="1">
    <location>
        <begin position="296"/>
        <end position="317"/>
    </location>
</feature>
<dbReference type="Proteomes" id="UP001549921">
    <property type="component" value="Unassembled WGS sequence"/>
</dbReference>
<gene>
    <name evidence="2" type="ORF">ABMA28_016360</name>
</gene>
<proteinExistence type="predicted"/>
<comment type="caution">
    <text evidence="2">The sequence shown here is derived from an EMBL/GenBank/DDBJ whole genome shotgun (WGS) entry which is preliminary data.</text>
</comment>
<evidence type="ECO:0000313" key="2">
    <source>
        <dbReference type="EMBL" id="KAL0839713.1"/>
    </source>
</evidence>
<accession>A0ABD0TBL3</accession>
<reference evidence="2 3" key="1">
    <citation type="submission" date="2024-06" db="EMBL/GenBank/DDBJ databases">
        <title>A chromosome-level genome assembly of beet webworm, Loxostege sticticalis.</title>
        <authorList>
            <person name="Zhang Y."/>
        </authorList>
    </citation>
    <scope>NUCLEOTIDE SEQUENCE [LARGE SCALE GENOMIC DNA]</scope>
    <source>
        <strain evidence="2">AQ028</strain>
        <tissue evidence="2">Male pupae</tissue>
    </source>
</reference>
<evidence type="ECO:0008006" key="4">
    <source>
        <dbReference type="Google" id="ProtNLM"/>
    </source>
</evidence>
<feature type="transmembrane region" description="Helical" evidence="1">
    <location>
        <begin position="177"/>
        <end position="197"/>
    </location>
</feature>
<feature type="transmembrane region" description="Helical" evidence="1">
    <location>
        <begin position="49"/>
        <end position="71"/>
    </location>
</feature>
<organism evidence="2 3">
    <name type="scientific">Loxostege sticticalis</name>
    <name type="common">Beet webworm moth</name>
    <dbReference type="NCBI Taxonomy" id="481309"/>
    <lineage>
        <taxon>Eukaryota</taxon>
        <taxon>Metazoa</taxon>
        <taxon>Ecdysozoa</taxon>
        <taxon>Arthropoda</taxon>
        <taxon>Hexapoda</taxon>
        <taxon>Insecta</taxon>
        <taxon>Pterygota</taxon>
        <taxon>Neoptera</taxon>
        <taxon>Endopterygota</taxon>
        <taxon>Lepidoptera</taxon>
        <taxon>Glossata</taxon>
        <taxon>Ditrysia</taxon>
        <taxon>Pyraloidea</taxon>
        <taxon>Crambidae</taxon>
        <taxon>Pyraustinae</taxon>
        <taxon>Loxostege</taxon>
    </lineage>
</organism>
<evidence type="ECO:0000256" key="1">
    <source>
        <dbReference type="SAM" id="Phobius"/>
    </source>
</evidence>
<feature type="transmembrane region" description="Helical" evidence="1">
    <location>
        <begin position="142"/>
        <end position="165"/>
    </location>
</feature>
<name>A0ABD0TBL3_LOXSC</name>
<feature type="transmembrane region" description="Helical" evidence="1">
    <location>
        <begin position="378"/>
        <end position="398"/>
    </location>
</feature>
<sequence length="399" mass="46160">MNQRIREYAPKNYINSSLYQSFSLLGLLQVMLGWCRVDTRNRYVTRPSVYQKAYSVLLAAIIGIMYASIHIDYMDEYKANRNIYRLGTGFIVLHFLAFSINLFHIRFCNNDRNIKFVMSMQQIDRCMNINRDKRFSAILRKINNISALLMIGAFFVLVMCSLYEATIRGVVATVTGALGEGILISDLTLCSNLMVFFTMRIRFVNAIIANHLKQHDAFKLHEQFFNKNSFINKWAEKSHDFTSCDTYKYLKEIMEGFYDLQNIFQLQMLFFCCKFIIGLALYFEIILLAVGVNKLLYVNVLIMTSFIACNIMLALLICTRCEKFIREVKETKNLCIAVMSVHLDDGPLRAKTRSMLRILEAKPAQFSVYDLWYMEGAFLIKLLSIGTSVVVTLLQLAFL</sequence>
<keyword evidence="1" id="KW-0472">Membrane</keyword>
<evidence type="ECO:0000313" key="3">
    <source>
        <dbReference type="Proteomes" id="UP001549921"/>
    </source>
</evidence>
<feature type="transmembrane region" description="Helical" evidence="1">
    <location>
        <begin position="83"/>
        <end position="105"/>
    </location>
</feature>